<evidence type="ECO:0000313" key="2">
    <source>
        <dbReference type="EMBL" id="PQM43541.1"/>
    </source>
</evidence>
<dbReference type="GeneID" id="36292698"/>
<dbReference type="EMBL" id="KV441408">
    <property type="protein sequence ID" value="PQM43541.1"/>
    <property type="molecule type" value="Genomic_DNA"/>
</dbReference>
<reference evidence="2" key="1">
    <citation type="submission" date="2016-03" db="EMBL/GenBank/DDBJ databases">
        <title>Updated assembly of Pseudogymnoascus destructans, the fungus causing white-nose syndrome of bats.</title>
        <authorList>
            <person name="Palmer J.M."/>
            <person name="Drees K.P."/>
            <person name="Foster J.T."/>
            <person name="Lindner D.L."/>
        </authorList>
    </citation>
    <scope>NUCLEOTIDE SEQUENCE [LARGE SCALE GENOMIC DNA]</scope>
    <source>
        <strain evidence="2">20631-21</strain>
    </source>
</reference>
<feature type="transmembrane region" description="Helical" evidence="1">
    <location>
        <begin position="79"/>
        <end position="97"/>
    </location>
</feature>
<accession>A0A2P6FGN8</accession>
<dbReference type="Proteomes" id="UP000077154">
    <property type="component" value="Unassembled WGS sequence"/>
</dbReference>
<keyword evidence="1" id="KW-0812">Transmembrane</keyword>
<organism evidence="2">
    <name type="scientific">Pseudogymnoascus destructans</name>
    <dbReference type="NCBI Taxonomy" id="655981"/>
    <lineage>
        <taxon>Eukaryota</taxon>
        <taxon>Fungi</taxon>
        <taxon>Dikarya</taxon>
        <taxon>Ascomycota</taxon>
        <taxon>Pezizomycotina</taxon>
        <taxon>Leotiomycetes</taxon>
        <taxon>Thelebolales</taxon>
        <taxon>Thelebolaceae</taxon>
        <taxon>Pseudogymnoascus</taxon>
    </lineage>
</organism>
<evidence type="ECO:0000256" key="1">
    <source>
        <dbReference type="SAM" id="Phobius"/>
    </source>
</evidence>
<dbReference type="RefSeq" id="XP_024328849.1">
    <property type="nucleotide sequence ID" value="XM_024473081.1"/>
</dbReference>
<gene>
    <name evidence="2" type="ORF">VC83_09668</name>
</gene>
<sequence length="112" mass="13346">MNNTRYEMKSLIQPLHYLGPTIATYLIYLHEPDSGKGSLDHFMRRGHRCHRSRSEGLIPSSWRRGNICICAPLLFTPHLLWIFWIAFPLIFRVGVMWQHSYRDWKRIHLATI</sequence>
<keyword evidence="1" id="KW-0472">Membrane</keyword>
<dbReference type="AlphaFoldDB" id="A0A2P6FGN8"/>
<keyword evidence="1" id="KW-1133">Transmembrane helix</keyword>
<proteinExistence type="predicted"/>
<name>A0A2P6FGN8_9PEZI</name>
<protein>
    <submittedName>
        <fullName evidence="2">Uncharacterized protein</fullName>
    </submittedName>
</protein>